<dbReference type="Pfam" id="PF13699">
    <property type="entry name" value="eCIS_core"/>
    <property type="match status" value="1"/>
</dbReference>
<dbReference type="Pfam" id="PF15654">
    <property type="entry name" value="Tox-WTIP"/>
    <property type="match status" value="1"/>
</dbReference>
<dbReference type="STRING" id="1080227.A8L45_16430"/>
<protein>
    <recommendedName>
        <fullName evidence="6">DUF4157 domain-containing protein</fullName>
    </recommendedName>
</protein>
<reference evidence="4 5" key="1">
    <citation type="submission" date="2016-05" db="EMBL/GenBank/DDBJ databases">
        <title>Genomic Taxonomy of the Vibrionaceae.</title>
        <authorList>
            <person name="Gomez-Gil B."/>
            <person name="Enciso-Ibarra J."/>
        </authorList>
    </citation>
    <scope>NUCLEOTIDE SEQUENCE [LARGE SCALE GENOMIC DNA]</scope>
    <source>
        <strain evidence="4 5">CAIM 1920</strain>
    </source>
</reference>
<dbReference type="InterPro" id="IPR028898">
    <property type="entry name" value="Tox-WTIP_dom"/>
</dbReference>
<sequence>MVDYKPLQAEKTGGTETSTAGRSFTIQRKCRCGAVSPTPVTQKRECSACAAKSAAKSPILDRPNLSRQSDHAALVELPATSMSSAPMPKPLRQRAEATFGSALPNVNFHTDGKAQSYASQLQAKAFTTGNDIYFGSGFYRPDTREGMQLIGHELTHVVQQRRGLARASLRGSADAYEQEADRGGEAFAAGKRFSVSTPQGNIGRFPQRMGAGESAALVGTEDPPYDLDFLGEMADQDELNATMDSLRSLENANQKLVLIPESAIERVGAASAPATSTNIAQSKALTTAKSSQPIDYPIIQRAQVAGCNVPSMTASQIGVAAHMQIGGACGLLHAALPSSSCLGGGHPGFFIPGGATRPDMVIQHQILLDELGEIKPASWLNPHNNLQATAQAQLNRDLISYQTLVGPATTMYSYVFPTTPFVANPQQNLSVWPAIGGSVSNGVYYYRCTSKPKRPRPPTPITVPVPVPVVPPVTQPVTPRIRTPSVNPKVVVGAAATVGVGYLIYRGFRMLPSLLPPFWPTIPANLAVP</sequence>
<evidence type="ECO:0000259" key="2">
    <source>
        <dbReference type="Pfam" id="PF13699"/>
    </source>
</evidence>
<comment type="caution">
    <text evidence="4">The sequence shown here is derived from an EMBL/GenBank/DDBJ whole genome shotgun (WGS) entry which is preliminary data.</text>
</comment>
<evidence type="ECO:0000256" key="1">
    <source>
        <dbReference type="SAM" id="MobiDB-lite"/>
    </source>
</evidence>
<evidence type="ECO:0000313" key="4">
    <source>
        <dbReference type="EMBL" id="ODA31591.1"/>
    </source>
</evidence>
<keyword evidence="5" id="KW-1185">Reference proteome</keyword>
<dbReference type="RefSeq" id="WP_068904247.1">
    <property type="nucleotide sequence ID" value="NZ_JBHUIF010000033.1"/>
</dbReference>
<evidence type="ECO:0000313" key="5">
    <source>
        <dbReference type="Proteomes" id="UP000094936"/>
    </source>
</evidence>
<feature type="domain" description="Tox-WTIP" evidence="3">
    <location>
        <begin position="495"/>
        <end position="529"/>
    </location>
</feature>
<name>A0A1C3EEB8_9GAMM</name>
<dbReference type="AlphaFoldDB" id="A0A1C3EEB8"/>
<proteinExistence type="predicted"/>
<evidence type="ECO:0000259" key="3">
    <source>
        <dbReference type="Pfam" id="PF15654"/>
    </source>
</evidence>
<organism evidence="4 5">
    <name type="scientific">Veronia pacifica</name>
    <dbReference type="NCBI Taxonomy" id="1080227"/>
    <lineage>
        <taxon>Bacteria</taxon>
        <taxon>Pseudomonadati</taxon>
        <taxon>Pseudomonadota</taxon>
        <taxon>Gammaproteobacteria</taxon>
        <taxon>Vibrionales</taxon>
        <taxon>Vibrionaceae</taxon>
        <taxon>Veronia</taxon>
    </lineage>
</organism>
<feature type="region of interest" description="Disordered" evidence="1">
    <location>
        <begin position="1"/>
        <end position="20"/>
    </location>
</feature>
<feature type="domain" description="eCIS core" evidence="2">
    <location>
        <begin position="86"/>
        <end position="163"/>
    </location>
</feature>
<dbReference type="OrthoDB" id="292792at2"/>
<gene>
    <name evidence="4" type="ORF">A8L45_16430</name>
</gene>
<accession>A0A1C3EEB8</accession>
<dbReference type="InterPro" id="IPR025295">
    <property type="entry name" value="eCIS_core_dom"/>
</dbReference>
<dbReference type="Proteomes" id="UP000094936">
    <property type="component" value="Unassembled WGS sequence"/>
</dbReference>
<dbReference type="EMBL" id="LYBM01000033">
    <property type="protein sequence ID" value="ODA31591.1"/>
    <property type="molecule type" value="Genomic_DNA"/>
</dbReference>
<evidence type="ECO:0008006" key="6">
    <source>
        <dbReference type="Google" id="ProtNLM"/>
    </source>
</evidence>